<organism evidence="1 2">
    <name type="scientific">Salinarimonas ramus</name>
    <dbReference type="NCBI Taxonomy" id="690164"/>
    <lineage>
        <taxon>Bacteria</taxon>
        <taxon>Pseudomonadati</taxon>
        <taxon>Pseudomonadota</taxon>
        <taxon>Alphaproteobacteria</taxon>
        <taxon>Hyphomicrobiales</taxon>
        <taxon>Salinarimonadaceae</taxon>
        <taxon>Salinarimonas</taxon>
    </lineage>
</organism>
<evidence type="ECO:0000313" key="2">
    <source>
        <dbReference type="Proteomes" id="UP000600449"/>
    </source>
</evidence>
<sequence length="377" mass="40736">MNAMPALMREVDDAIARGTSTRRADHLRQVTDLFLRDAPALTDEQVDLFDVVIARLAAAIEARARVELAERLADAPNAPRGVIRSLAHDEIAVARPVLARSERLSDEDLVAVAIAKGREHMLAISARTTLSEPVTDVLVKRGDRRVVHAVAANPGARFSDGAIGDLIDRARIDTPLHDVLSERVDLPEEHVRQLVAIAQETARRRLAEDAPSEGAIVTEVIEIGASSVRAAVLPGGRDLAAAYAVVSRLAATRPITEGDVATYARDGKGEEAICAISFAADLTLSTAERLFKAGDSELLVVVARAQGWSFTTVEPLLALRDPEGACAPHVLKRSRDAFEQLRPQTAQRVVQFLKAREASQKRAAEAAAQRQIAARRR</sequence>
<accession>A0A917Q7F2</accession>
<keyword evidence="2" id="KW-1185">Reference proteome</keyword>
<comment type="caution">
    <text evidence="1">The sequence shown here is derived from an EMBL/GenBank/DDBJ whole genome shotgun (WGS) entry which is preliminary data.</text>
</comment>
<dbReference type="Proteomes" id="UP000600449">
    <property type="component" value="Unassembled WGS sequence"/>
</dbReference>
<name>A0A917Q7F2_9HYPH</name>
<dbReference type="RefSeq" id="WP_188912323.1">
    <property type="nucleotide sequence ID" value="NZ_BMMF01000005.1"/>
</dbReference>
<gene>
    <name evidence="1" type="ORF">GCM10011322_20060</name>
</gene>
<dbReference type="Pfam" id="PF10098">
    <property type="entry name" value="DUF2336"/>
    <property type="match status" value="1"/>
</dbReference>
<protein>
    <recommendedName>
        <fullName evidence="3">DUF2336 domain-containing protein</fullName>
    </recommendedName>
</protein>
<evidence type="ECO:0000313" key="1">
    <source>
        <dbReference type="EMBL" id="GGK33314.1"/>
    </source>
</evidence>
<dbReference type="InterPro" id="IPR019285">
    <property type="entry name" value="DUF2336"/>
</dbReference>
<reference evidence="1 2" key="1">
    <citation type="journal article" date="2014" name="Int. J. Syst. Evol. Microbiol.">
        <title>Complete genome sequence of Corynebacterium casei LMG S-19264T (=DSM 44701T), isolated from a smear-ripened cheese.</title>
        <authorList>
            <consortium name="US DOE Joint Genome Institute (JGI-PGF)"/>
            <person name="Walter F."/>
            <person name="Albersmeier A."/>
            <person name="Kalinowski J."/>
            <person name="Ruckert C."/>
        </authorList>
    </citation>
    <scope>NUCLEOTIDE SEQUENCE [LARGE SCALE GENOMIC DNA]</scope>
    <source>
        <strain evidence="1 2">CGMCC 1.9161</strain>
    </source>
</reference>
<evidence type="ECO:0008006" key="3">
    <source>
        <dbReference type="Google" id="ProtNLM"/>
    </source>
</evidence>
<proteinExistence type="predicted"/>
<dbReference type="AlphaFoldDB" id="A0A917Q7F2"/>
<dbReference type="EMBL" id="BMMF01000005">
    <property type="protein sequence ID" value="GGK33314.1"/>
    <property type="molecule type" value="Genomic_DNA"/>
</dbReference>